<evidence type="ECO:0008006" key="5">
    <source>
        <dbReference type="Google" id="ProtNLM"/>
    </source>
</evidence>
<dbReference type="EMBL" id="SIOP01000001">
    <property type="protein sequence ID" value="TAY54691.1"/>
    <property type="molecule type" value="Genomic_DNA"/>
</dbReference>
<accession>A0A444IHG6</accession>
<dbReference type="AlphaFoldDB" id="A0A444IHG6"/>
<sequence>MLLKFKRLIMRLLMSHLAQFSSLSKQGELLCTQGLAYLLQNSDARKSFGDHISKMVGRTINADLTWRAEARQKDGARPDLEGCTADGKLVVKIEAKLGAAFGEGQLSSYLGDLQESSDSGMLLVLVPHYRVAAMKASVPCVSAPTEDGPWQRGATSDFSVAVIDWEGVLVALKDVRSEPFRGDLAQFRAMYRVLQGYDIEPLRSVSELFAWRERKEVFVNLVDRVTRRLAQQSRVLPMGKDGPDDYQRRYVCLPLGADEPCFSVGVRDPFPGYTTPIWLRFHRLTPKFSVIRERLVASGFAQRLTECGGHIWIHLDVPLNADGESLVDSLVEQAQRVIEVAYQPL</sequence>
<dbReference type="Proteomes" id="UP000292974">
    <property type="component" value="Unassembled WGS sequence"/>
</dbReference>
<evidence type="ECO:0000313" key="1">
    <source>
        <dbReference type="EMBL" id="NEK54197.1"/>
    </source>
</evidence>
<evidence type="ECO:0000313" key="4">
    <source>
        <dbReference type="Proteomes" id="UP000471409"/>
    </source>
</evidence>
<name>A0A444IHG6_RHILE</name>
<gene>
    <name evidence="2" type="ORF">ELH90_25250</name>
    <name evidence="1" type="ORF">GUK36_32930</name>
</gene>
<dbReference type="EMBL" id="WXXP01000021">
    <property type="protein sequence ID" value="NEK54197.1"/>
    <property type="molecule type" value="Genomic_DNA"/>
</dbReference>
<reference evidence="1 4" key="2">
    <citation type="submission" date="2020-01" db="EMBL/GenBank/DDBJ databases">
        <title>Rhizobium genotypes associated with high levels of biological nitrogen fixation by grain legumes in a temperate-maritime cropping system.</title>
        <authorList>
            <person name="Maluk M."/>
            <person name="Francesc Ferrando Molina F."/>
            <person name="Lopez Del Egido L."/>
            <person name="Lafos M."/>
            <person name="Langarica-Fuentes A."/>
            <person name="Gebre Yohannes G."/>
            <person name="Young M.W."/>
            <person name="Martin P."/>
            <person name="Gantlett R."/>
            <person name="Kenicer G."/>
            <person name="Hawes C."/>
            <person name="Begg G.S."/>
            <person name="Quilliam R.S."/>
            <person name="Squire G.R."/>
            <person name="Poole P.S."/>
            <person name="Young P.W."/>
            <person name="Iannetta P.M."/>
            <person name="James E.K."/>
        </authorList>
    </citation>
    <scope>NUCLEOTIDE SEQUENCE [LARGE SCALE GENOMIC DNA]</scope>
    <source>
        <strain evidence="1 4">JHI944</strain>
    </source>
</reference>
<organism evidence="1 4">
    <name type="scientific">Rhizobium leguminosarum</name>
    <dbReference type="NCBI Taxonomy" id="384"/>
    <lineage>
        <taxon>Bacteria</taxon>
        <taxon>Pseudomonadati</taxon>
        <taxon>Pseudomonadota</taxon>
        <taxon>Alphaproteobacteria</taxon>
        <taxon>Hyphomicrobiales</taxon>
        <taxon>Rhizobiaceae</taxon>
        <taxon>Rhizobium/Agrobacterium group</taxon>
        <taxon>Rhizobium</taxon>
    </lineage>
</organism>
<evidence type="ECO:0000313" key="2">
    <source>
        <dbReference type="EMBL" id="TAY54691.1"/>
    </source>
</evidence>
<proteinExistence type="predicted"/>
<dbReference type="Proteomes" id="UP000471409">
    <property type="component" value="Unassembled WGS sequence"/>
</dbReference>
<comment type="caution">
    <text evidence="1">The sequence shown here is derived from an EMBL/GenBank/DDBJ whole genome shotgun (WGS) entry which is preliminary data.</text>
</comment>
<reference evidence="2 3" key="1">
    <citation type="submission" date="2019-02" db="EMBL/GenBank/DDBJ databases">
        <title>The genomic architecture of introgression among sibling species of bacteria.</title>
        <authorList>
            <person name="Cavassim M.I.A."/>
            <person name="Moeskjaer S."/>
            <person name="Moslemi C."/>
            <person name="Fields B."/>
            <person name="Bachmann A."/>
            <person name="Vilhjalmsson B."/>
            <person name="Schierup M.H."/>
            <person name="Young J.P.W."/>
            <person name="Andersen S.U."/>
        </authorList>
    </citation>
    <scope>NUCLEOTIDE SEQUENCE [LARGE SCALE GENOMIC DNA]</scope>
    <source>
        <strain evidence="2 3">SM135B</strain>
    </source>
</reference>
<protein>
    <recommendedName>
        <fullName evidence="5">PD-(D/E)XK nuclease superfamily protein</fullName>
    </recommendedName>
</protein>
<evidence type="ECO:0000313" key="3">
    <source>
        <dbReference type="Proteomes" id="UP000292974"/>
    </source>
</evidence>